<feature type="coiled-coil region" evidence="1">
    <location>
        <begin position="22"/>
        <end position="51"/>
    </location>
</feature>
<name>A0A0F5PSC5_9THEO</name>
<reference evidence="3 4" key="1">
    <citation type="submission" date="2008-07" db="EMBL/GenBank/DDBJ databases">
        <authorList>
            <person name="Gonzalez J."/>
            <person name="Sokolova T."/>
            <person name="Ferriera S."/>
            <person name="Johnson J."/>
            <person name="Kravitz S."/>
            <person name="Beeson K."/>
            <person name="Sutton G."/>
            <person name="Rogers Y.-H."/>
            <person name="Friedman R."/>
            <person name="Frazier M."/>
            <person name="Venter J.C."/>
        </authorList>
    </citation>
    <scope>NUCLEOTIDE SEQUENCE [LARGE SCALE GENOMIC DNA]</scope>
    <source>
        <strain evidence="3 4">DSM 12653</strain>
    </source>
</reference>
<dbReference type="AlphaFoldDB" id="A0A0F5PSC5"/>
<proteinExistence type="predicted"/>
<reference evidence="3 4" key="2">
    <citation type="journal article" date="2015" name="BMC Genomics">
        <title>Analysis of three genomes within the thermophilic bacterial species Caldanaerobacter subterraneus with a focus on carbon monoxide dehydrogenase evolution and hydrolase diversity.</title>
        <authorList>
            <person name="Sant'Anna F.H."/>
            <person name="Lebedinsky A.V."/>
            <person name="Sokolova T.G."/>
            <person name="Robb F.T."/>
            <person name="Gonzalez J.M."/>
        </authorList>
    </citation>
    <scope>NUCLEOTIDE SEQUENCE [LARGE SCALE GENOMIC DNA]</scope>
    <source>
        <strain evidence="3 4">DSM 12653</strain>
    </source>
</reference>
<evidence type="ECO:0000256" key="1">
    <source>
        <dbReference type="SAM" id="Coils"/>
    </source>
</evidence>
<reference evidence="4" key="3">
    <citation type="submission" date="2015-02" db="EMBL/GenBank/DDBJ databases">
        <title>Genome analysis of three genomes within the thermophilic hydrogenogenic bacterial species Caldanaerobacter subterraneus.</title>
        <authorList>
            <person name="Sant'Anna F.H."/>
            <person name="Lebedinsky A."/>
            <person name="Sokolova T."/>
            <person name="Robb F.T."/>
            <person name="Gonzalez J.M."/>
        </authorList>
    </citation>
    <scope>NUCLEOTIDE SEQUENCE [LARGE SCALE GENOMIC DNA]</scope>
    <source>
        <strain evidence="4">DSM 12653</strain>
    </source>
</reference>
<sequence>MEINPIEGAIKNMLPLWGNQQVEDFEKVIDKAMKEKDKEKLMEACKQLEASFISLMLKEMKKTIPEDPLTGNSLANDIFTSMLYDKYAELMAQSGGFGLAEEIYNQLSKKV</sequence>
<keyword evidence="1" id="KW-0175">Coiled coil</keyword>
<comment type="caution">
    <text evidence="3">The sequence shown here is derived from an EMBL/GenBank/DDBJ whole genome shotgun (WGS) entry which is preliminary data.</text>
</comment>
<organism evidence="3 4">
    <name type="scientific">Caldanaerobacter subterraneus subsp. pacificus DSM 12653</name>
    <dbReference type="NCBI Taxonomy" id="391606"/>
    <lineage>
        <taxon>Bacteria</taxon>
        <taxon>Bacillati</taxon>
        <taxon>Bacillota</taxon>
        <taxon>Clostridia</taxon>
        <taxon>Thermoanaerobacterales</taxon>
        <taxon>Thermoanaerobacteraceae</taxon>
        <taxon>Caldanaerobacter</taxon>
    </lineage>
</organism>
<evidence type="ECO:0000313" key="3">
    <source>
        <dbReference type="EMBL" id="KKC30724.1"/>
    </source>
</evidence>
<accession>A0A0F5PSC5</accession>
<dbReference type="Proteomes" id="UP000010146">
    <property type="component" value="Unassembled WGS sequence"/>
</dbReference>
<dbReference type="EMBL" id="ABXP02000026">
    <property type="protein sequence ID" value="KKC30724.1"/>
    <property type="molecule type" value="Genomic_DNA"/>
</dbReference>
<dbReference type="RefSeq" id="WP_022587536.1">
    <property type="nucleotide sequence ID" value="NZ_ABXP02000026.1"/>
</dbReference>
<feature type="domain" description="Flagellar protein FlgJ N-terminal" evidence="2">
    <location>
        <begin position="58"/>
        <end position="106"/>
    </location>
</feature>
<gene>
    <name evidence="3" type="ORF">CDSM653_00148</name>
</gene>
<dbReference type="Pfam" id="PF10135">
    <property type="entry name" value="Rod-binding"/>
    <property type="match status" value="1"/>
</dbReference>
<dbReference type="InterPro" id="IPR019301">
    <property type="entry name" value="Flagellar_prot_FlgJ_N"/>
</dbReference>
<evidence type="ECO:0000259" key="2">
    <source>
        <dbReference type="Pfam" id="PF10135"/>
    </source>
</evidence>
<evidence type="ECO:0000313" key="4">
    <source>
        <dbReference type="Proteomes" id="UP000010146"/>
    </source>
</evidence>
<protein>
    <submittedName>
        <fullName evidence="3">Flagellum-specific muramidase</fullName>
    </submittedName>
</protein>